<accession>A0ABV9ENX0</accession>
<keyword evidence="3" id="KW-1185">Reference proteome</keyword>
<dbReference type="EMBL" id="JBHSFN010000026">
    <property type="protein sequence ID" value="MFC4590828.1"/>
    <property type="molecule type" value="Genomic_DNA"/>
</dbReference>
<name>A0ABV9ENX0_9ACTN</name>
<proteinExistence type="predicted"/>
<feature type="region of interest" description="Disordered" evidence="1">
    <location>
        <begin position="31"/>
        <end position="78"/>
    </location>
</feature>
<evidence type="ECO:0000313" key="2">
    <source>
        <dbReference type="EMBL" id="MFC4590828.1"/>
    </source>
</evidence>
<comment type="caution">
    <text evidence="2">The sequence shown here is derived from an EMBL/GenBank/DDBJ whole genome shotgun (WGS) entry which is preliminary data.</text>
</comment>
<sequence>MATLLASTHLTTCEPIRTAEVVVLALNALGPLSEPTTGQNERPGPEAGTGPGDLPGLYERSARTCGTPVPVWSAEPRR</sequence>
<dbReference type="Proteomes" id="UP001595891">
    <property type="component" value="Unassembled WGS sequence"/>
</dbReference>
<reference evidence="3" key="1">
    <citation type="journal article" date="2019" name="Int. J. Syst. Evol. Microbiol.">
        <title>The Global Catalogue of Microorganisms (GCM) 10K type strain sequencing project: providing services to taxonomists for standard genome sequencing and annotation.</title>
        <authorList>
            <consortium name="The Broad Institute Genomics Platform"/>
            <consortium name="The Broad Institute Genome Sequencing Center for Infectious Disease"/>
            <person name="Wu L."/>
            <person name="Ma J."/>
        </authorList>
    </citation>
    <scope>NUCLEOTIDE SEQUENCE [LARGE SCALE GENOMIC DNA]</scope>
    <source>
        <strain evidence="3">CCUG 49560</strain>
    </source>
</reference>
<dbReference type="RefSeq" id="WP_262844297.1">
    <property type="nucleotide sequence ID" value="NZ_JANZYP010000027.1"/>
</dbReference>
<gene>
    <name evidence="2" type="ORF">ACFO8L_32355</name>
</gene>
<evidence type="ECO:0000256" key="1">
    <source>
        <dbReference type="SAM" id="MobiDB-lite"/>
    </source>
</evidence>
<organism evidence="2 3">
    <name type="scientific">Sphaerisporangium corydalis</name>
    <dbReference type="NCBI Taxonomy" id="1441875"/>
    <lineage>
        <taxon>Bacteria</taxon>
        <taxon>Bacillati</taxon>
        <taxon>Actinomycetota</taxon>
        <taxon>Actinomycetes</taxon>
        <taxon>Streptosporangiales</taxon>
        <taxon>Streptosporangiaceae</taxon>
        <taxon>Sphaerisporangium</taxon>
    </lineage>
</organism>
<protein>
    <submittedName>
        <fullName evidence="2">Uncharacterized protein</fullName>
    </submittedName>
</protein>
<evidence type="ECO:0000313" key="3">
    <source>
        <dbReference type="Proteomes" id="UP001595891"/>
    </source>
</evidence>